<reference evidence="3 4" key="1">
    <citation type="submission" date="2018-03" db="EMBL/GenBank/DDBJ databases">
        <title>Whole genome sequencing of Histamine producing bacteria.</title>
        <authorList>
            <person name="Butler K."/>
        </authorList>
    </citation>
    <scope>NUCLEOTIDE SEQUENCE [LARGE SCALE GENOMIC DNA]</scope>
    <source>
        <strain evidence="3 4">ATCC 33979</strain>
    </source>
</reference>
<dbReference type="SMART" id="SM01276">
    <property type="entry name" value="M60-like"/>
    <property type="match status" value="1"/>
</dbReference>
<dbReference type="InterPro" id="IPR041549">
    <property type="entry name" value="IMPa_helical"/>
</dbReference>
<dbReference type="Pfam" id="PF18642">
    <property type="entry name" value="IMPa_helical"/>
    <property type="match status" value="1"/>
</dbReference>
<proteinExistence type="predicted"/>
<feature type="region of interest" description="Disordered" evidence="1">
    <location>
        <begin position="5705"/>
        <end position="5778"/>
    </location>
</feature>
<feature type="domain" description="Peptidase M60" evidence="2">
    <location>
        <begin position="4813"/>
        <end position="5195"/>
    </location>
</feature>
<sequence>AGGITTDVLSDIIGLTFTGANLSDYQVAIGSENEIADVSALQAVIDNVDNTVGAFAAVQAAATNNDASGITLITLSNIDGLTYIDAHLTDYQDAIAAEAFIMNVAALQSLINRVDASLAAFASVQAAATSGDASAISVFTLLDITGLVFNGENESDYQTAIAAEASIADVAALQALINSVDTSVAAFTDVQTAASNSDASGVSETTLSSIISLTFDAANLTAYQAAIAAESSIADVAALQTLINNIDASLSAFAAVQAAATSSDASGISETTLSDIIGLTFDSANFTDYQAAIAAEASIADVAALQVLIDSVDASIAAFDSVQLATLTGDASSITAESLADIIGLTFNSANVTAYQDAIAAQASIADVAALQTLIDSIDASLSAFAAVQLAATSSDASGISETTLSDIIGLTFDSANFTDYQGAIAAETSITDVAALQTLIDSVDASVLAFVSVQQAANSGDASNITASVLGQIRALTFSSGNMLSYRSAIEDESAIADVAALQALIDSVDASLAAFASVQAAASSSDASSITVDTLNAIRGLTFGSANVADYQAAIAAESAIADVIALQALIDDVDTTLSALSDVQAAAASNDASGLTLTTLSNINGLIYVEANLGDYQAAIAAESDIADVTALQALIDSVDASVVAFANVQTAATGSDASAVTGGLLSDILGLTFDPANISEYQTSIAASSDIIDLAALQNVIDEVDLSVIAFATVQNAADSNDDTSLTFDLLADIIGLVDLDPANLSDYQAEIIALTSADIATVQALQTLITQVNDANDSVTMEGQVVANNISGAKVEFFMVDEDGTLGERVSISSTDIMTDAEGNYTALVKRTDTPVMVVATGGTYVDEATQLSIDMSGEAIRSVLTKVDVAETVVVTPITEIAVQMADGEFTPTKIAEHKRKVAEEFFGELDAELIHKVRPVKLDDETKVAEFKAQFGEAAFMKARDYRFVLSALSVDAGGMKPSQAVTSLAVDLKNAGALAETTRDRMFKSAKRMMKDYDVSGEAQNYGANLFKLSTTKRNSLETELEESNLAKGMPEEIELLETSNDLLGMVSEGHKSNYQTSFTLIKDGVRTPIGDPENFDVPTDGGTYVIETRFVDRNDPSNRFVDFTKFRQVEQKREFSLTLTDLNTDNTYGLVLNQISGSPLSVNVRNLSGFFVEVSNLDTSTPENLGNVLVKRAGMATFELFNRQENYFQLVTLMVYPPQSAPDLDWSFDANDDLLFSVNNQNADAIQANYQGESSVVSRNEILTVDRSQDKVIEWAVYRDGVRVSPIETVNLATVVDGLAEESLNARANDNGIADAALFAQFMDDSAAQVESSQLSEYRDFIINTAFDSTPSLTEIVTGFNNQQPSPEEALIAEVNGLMSSEDEAAWVEALTNELLSMSMPYGDYTAAYITVLKEQTQVNSIAEIQAQIDRANQGVWHIMSISNYAYMNDASALTETMLSEIIGLTYTASNLEAYRQAIADSLYTDIETLDALQTLLISVDNAPPSSESYAITGQAVANNIEGSTVRVFEYVNGVKGQDLTITPGVTDALGEYSLTMQASENPVIIEVAGGTYEDEATQSEMTLGAMSAAAQVITGDADVSITPLTNLAYALVAVNDDYTSIEQANAYISDIMLNSIEGSAILDVAPSGMDGIGTEAEKTYRSALIALSVFGAGQTIEDVTAQLVDLVSGQTFDPTIASNMFFNAKRFMRRYGLSAFTDFVPTFGLDVMTRAMLDNALASDPVLGYLPDLMQVNNGLINLTAEFGSVFPIADQIFYSTMDADGNPQFIYTGMLDMANYPDGVTLQIMRYVNNLIWVDMVMLLPSDNPVRASISLGDLENGTQALTATASNNQTVEVYNYTPHIVDFEEGKITVKQAGTARFLVYPEDNTWQDVVAFDVVMPSMAPSIEWQLNANGDLAVKTISGSGADVVLTYQGNAYTLTQNLVIALDRNASDFNTAEIEWGVFDDDGVRVSDLDSFVVAQALNTLSFDFVSTASANGDASNVSDTFFADIDGLTFDAANMAQYRFVLENHNASIADVNTLQSLLNQAHDSVTAFASVQSAASGSNADAVDETILNTILGLTFDSQYLEEYKTAIAGASSLDDVDALQALIDQVDLAMNNTGGGDGGTDGDGGDTGTPVIEMPVLTAECIQTLNTGVTYDRVGISPQDMSKLNDAAGVSNASNITIDDIRNAVFEDRHVYEEYLPFYREKIASRESYHMFNTQDVMEVVREVVNEHGFPDADCYVTEISNDPQISYQPNTDGAPANAYSFAAPAFGAVSVVSSEVNYTIVDDQALYSEGNFLTQDDLINTHHIEYNRFYELNTKFYFDSYNQAVDEMTLVEPMYLAFEPPTYMNDVEIRMVADTGSSVTLDILNRTPRNILNLKLTPVYADLTEHSQTLVIPGLTEAFTNTRVTVVKPTTNTHALMGFFPNLPNPLYNTHVDTFISVASDGPKPADEHDEHSKIITDFYKERFYNKHLLFKYMVNSRFIKDWYDEMLVSDGFVDKGLVSETSLDEFWRYQFAKNWNISISQFDESVQGVAGLASYSSGLMWLIDRPAPNDFLTDDFKIGTYGHEAGHLRLHGHDNTEAGGTWSAWLMHLYAQEVLAEPDALFNFPEKPTEVYRPSILSELDYEYVKHNNMTDEQVNGLYVPSQDKMYLFMSGMVRVVDHANRSLSDLARMESVFAQFPTDKALVFAFHINGRIVLVDDSESAHVYLASDLSKENTTAYWPIEGLAKIPAFTEAVSLDNEKTLLFTPLTKAVVKMEYKSAKLSKDLIVNKLHWDGQKVVKLADSTANYLLENWGNYNPFTVMDAHDAKYQVEVIDKQEQESIVKKHLDRIYQINENSIDLAYYKNGTLYLMKDGEFIDIPATGLIEDYFVTPSNLNNVANKRIEVAQAVPKELSLLMQAWTDDPSNAEGSVVGLFFNQAPAGHLAANLGQSLPDVYLSRQCVDKAKACFSEVALTDFEHAGVRFATALTMTEDDLGNPYQSMPVNIQDGENTYTAQLLVHVKAVADNSAQFMTLDDFNAQHLDLSEQSLHFWFTLPDGVTLTENAKFVDDYVEYQLYDKTSDSHLVSGYVYLNIVPEAAFVPERHVAIDDLDTPIVFDDDISTMTAFRGVFFGLNDEAYGPVMTDGVEDRNEGYTELTLPVVYADNGEQTMLKVRASNRFHDIILEFNSFFSSSSAVPWDAYDNPDRGGIFTVAREDNGHIDFSRGVVGDLTRQVKMTAYSDSMNTLIDSVSQSYLDFKLPLRYAIRRAPDVYYHLYPMIDLRGVVFIEQLNVKLQAGQTLTFDDLANAGASSAVNAVENINAYNAAFTTVGEISSKAQLNQLVSTVNTDVTARQQIVDFATNQTASNLTVEILNNIQGLVFDENNLATYIASINASTPEAVDTLDELQTLFRQADFQALQAQIDQGYLDFSAVDVFTGTLLQTGILSVAEVTLEGNTHALTSEQVQAWYPTGQSTYRCNGLGTQDHVHTLYILGGPDFTSTSYGCTTNYWSKNLDYVVNFAVANILDEGVFPIYEIAPPTRTAFSLNRRSYLGLQLASAESHTLYTVGVDYTLTPVMEVMNVDISKVTPFQVELSALTETTTYMALPSRIDVSGFTNMLSDQGITGGALAKDHVAELTELNVINDKLAANQQVTFADINLAYVPNINAEYEAEYVEYINQLDQIADLSSLILAIGTVNDSMASLDKVIAHATDANNNPLVFSDLEKLVAITGLNEDLRRFYISDIAQSSPTNIDSIDKIQAVIDGVNATYQVAYVSGALVANAIQGASVEVYALNPDGSHGDLLSIDPAISDENGLFLSKVLHHSDPVVFVAVGGQYTDEATQQIVDMTGKTLQLALPHSNALTTVSITPVTELAYQSMMGMYSAASVEQANVAMASHFFGQADASLITQFVPVDLTDTAEIDAYKAEHGDEAYEKARDHHFVLMGLSADAKGSDAVTAIAQLGMELMANGGQLSAERKAMIFRDAKRLMADETLNVDHQTPVGATVFNLDTTERQAIDTQMAQERVVRYLPAQYSFVPGDSLSPADLLDAFAADAFNVSTALKQLGVETPFTDSLNLTNVHDNALVITTLTDKNDPNRVLRDITVLNLVTQKTPVTVTLGDLTAANHHALSADQTNVGWRNLSPDLVSITGNEVTVLVDGVARIEMRHGNDAKVLAFDVRTPRTLPVVTWSFDQSTNTVTATSENGAGWSVKQAAVSYSLDQAVNFNADPLSLGSVDVAFDVDGIAYSPIDTIDLRTAVNQDALALWQDNLSNDQATTETLLNVMVGVSDTIRNSVFKDIYRSEMTTEHLATVDAFFDRLETVDTYAETLHDINEKITAGNTSSIDFSTLSSISSLENVLETNQSHYQAAMLSLTPPINSMSLQTAIENVNAAQSPFMAAARAAGHNNGVEALLNEDHALATELELIDLLEFAIDQGSADRSAFFVPMFEGVNSLNWTPTHDSITLASGYAGNHTLMVSNASDGGGSGAGLFIVGEQGDWRYGAMSQSLFRNTYDAGSMQLLNNAIDWMLKDDSPTKSINVLSVHLPDGYWFPHNDALRTWLNTHYNSRHSINAANSCDYEAMDACIDTYQPDLIVFGDEDVDLRGYGPVKEAVERAIEMNIPFIVTNYHRQPPAMIAALHTAMKMASEANEYTKHRISNFTVTDTFKTQDVSFDPVKSLLDVLRNDSFDTSVLNSCGNNYWNCTSGSFASAFKTGADKLKNVMIGLDATATDAFKANEPIAQAALLLGDKYREGIDYPIAPSEHNAFVEALYADWVVSYGRNNNPPQPDLGEHIVDTAEVLKNHNANYAHPDVIGSQTRTFAVDYDNQWTTTGWYALPGKPVTLTRHDADDSSVGEVRVKLYYARDGANRIHEHRQYVKPMFLTNERIVLNNGDTVTFSTPYGTPIYLKLSSSEGNRATTVTVSGAAHHPAVMDPNDPEDIDNFVRLINETEIPHFDYRNRGYEAHGRKDRYTLAINDDLPTAADLFESMQVDHIDSLYKHAGFSLPSKDKTLAESNSPFVMAVCNAVAGEDLCNDLNIHTRHFIQHANYDQYSQASLGTSGNPWDSSVEMDPEGWLDNHELGHNLQVNRLNIAYGTDTENWATYQSRATENSVNVFPYYVAWNFHYNRMKRDNIYYDDHTSGKRAFAFIMSDVVGLQNSNGRRVIVNESCEQASSGNTRHESMFAQDGYADFNWYRMQFYVQLMLRTQGMEFINGMENPWGYDIIPLLYLIQRSFGEVANNENTWNEQRANFGFEMFPYSGHSVYGGRTIRDIPGNDWLLVTLTYLTGYNWQSQFDLFGLITTSLATAQAEAHTTKGDLPMGLYVLETDLPPDSWTDGVDFLPMALDDSSTRWPRDGWTPYECPNLTYSVEPVNADVTQLDATTYQLSFSTPNNIALTVENLTPELIDLDVNNIATILDNGRAALQLTGDNVSQTFYFDARLPVDDFDLTFTTDPESGKVTLDTGDVQDLHYRIAGVERKVLGKLGIKPVDLLLGDVDFFYRTKEGLDFSVERTYDLSSYYEGDSEGALQLVRVIGGPIPGRNNTVEVADIETYWGVDQGTEYCLGVSLEAESVGSWTLARGPHKSNNTGCYDGTRADYNWYSRTQYEMTQYASLLPRLKGYPVYDIQGYGNGGVYNSHQVYLYASLTEQKAHTLYQIDASDDLTEVVTIPVSDVRQNAPTFVNFIVSDIPSGEVRRYIILPSDLDLNTLYEGLDNDNDGIEDGLDPDDDNDGVNDGADAFPFDPNETMDTDGDGIGDNADNNPLDGPLGDFDGDGINNQNDPDDDNDGVNDVDEVAGGFDPMDDTSRPLSATEQFLVDVNTLMTSDDADQWQELLLRDQLTGAMPYGGTLTDYIAQIKLLSTVTDVSQVQASIDAVNTSGMTLMTISGFAYMNDASNLTIDMLSLVIGLSFTAENLELYKEAIAASADSDVADTAGLQLVIDDTDAFALDPQWTITGQAVANNISGATVTVFAVESGAKGTELTKTAGTTDANGDFEMSIVPTDLPVIVEITGGTYVDEGTGQTLTNGTLTAVLPEIARRDAVTVSPLTDLASKLASSALTAENITNANMAVAQLFLDSTEASDLYSLVPSSVDLTGSGAEQTYRTTLIGLSVLGGGETIANTTTALAMDLADMSLAAETSQALYVNTQRWLRRHGLTEVSLSVASFGLDAAAQAAVDTALALDTRLAYLPNTLQATSSTHDLASLLGAYLPSGSSASYSVVSDGSLVELVDANLDLTAYPDGAQVQAEVETGGISVLESVFIKPVTTPVTVTVSMAGINNGSHGLTVTTSDNSTYTLENLTPSIAMLSNESISVTIDGTLSLLVNGAENTWQQIVTLNVLAARTAPSIDWALNANGNLAVSNITGDVSNVTLTYQGTDASLTSMTVLAVDRNATDNVTWVVSKDDVNYSTVRSENVVDIVNPLALNNLAARVADNSISDADFLAEFIGLTDVSADATVLSLYRSELANNPVTSITELQSTIARVNSEANAFIDLQTTPASSITIAQIQTLLPGQYLADGLLAEYRTALADNAWTTPDEVRVLIVAVNNDNAVDSDGDGIFDGEEIAQFSDPQDANHPIYLGGQDKDNDGTPNSLDTDLDGNGTLDADEASITMSTGTLSGNVDQLSMEYSQAVSGCPATYNPSEIVGNVALAYVDDRNGYGCQSFDSRYSATNFNVSEMISHQFNTAIPIYQIGVGQQASSFQLPRIFPMLRLPKEITYDIYELTLSGNTWVPEKLITLQEDALPANDWLQITQDISERTTPLTLMAVPADLDIYGRLISGFNLTQINNEETRLSFFTRISYDSWRYRIDGGDWITQVDPSVIITGLSVGEHTAEMEILAADGTPVAAIPSESTTGQIYTVENLTPETPLSFERVNHNANGSYETVAMLAGAGLTGPGEHVFPQWWWSDVDLETRFTVELMAENGDAYPVDLVGHRVYNDIQTAMHHTNTPGESAPQFDTVSYFHLAMDSTSFAALPTGERYNSGVVKLRYVATGGQEVAIYPFTIDFDLPLSDFDNDGTEDGIDLDMDNDGVPDAQDVNSYSVTSDSDGDGMGDGFETTYGLNPLQAGDETGDLDGDGFSNLVEFQDGSLPNDANSFDTDHDGILDPDDAEPTVWNNLATGERFGVTNVSATHERTEYTSPVVRIMTEAHTRSEDMYVPYEDYNYSLNDHSSNYMPKVAYSAVKNGVYDGVVWQDQSNMALYYSEFNADGTHSRTISLPNTANENLLSATSNGTGDIVYGLGADGGAAGGVSPTSVRLIRFDVNAQSVTVEQSLNTGKGAADAIDVWAIGNFPTKLAWSGNRIGMNILRTYSLASDGLNHQGGWAVTYDADTLNFVKSWGQISGHQFGGTLTVDSQG</sequence>
<feature type="non-terminal residue" evidence="3">
    <location>
        <position position="7347"/>
    </location>
</feature>
<dbReference type="GO" id="GO:0005509">
    <property type="term" value="F:calcium ion binding"/>
    <property type="evidence" value="ECO:0007669"/>
    <property type="project" value="InterPro"/>
</dbReference>
<gene>
    <name evidence="3" type="ORF">CTM89_20565</name>
</gene>
<dbReference type="Gene3D" id="4.10.1080.10">
    <property type="entry name" value="TSP type-3 repeat"/>
    <property type="match status" value="1"/>
</dbReference>
<feature type="compositionally biased region" description="Low complexity" evidence="1">
    <location>
        <begin position="5744"/>
        <end position="5768"/>
    </location>
</feature>
<dbReference type="EMBL" id="PYOJ01000048">
    <property type="protein sequence ID" value="PSV86766.1"/>
    <property type="molecule type" value="Genomic_DNA"/>
</dbReference>
<feature type="compositionally biased region" description="Acidic residues" evidence="1">
    <location>
        <begin position="5769"/>
        <end position="5778"/>
    </location>
</feature>
<dbReference type="InterPro" id="IPR028974">
    <property type="entry name" value="TSP_type-3_rpt"/>
</dbReference>
<evidence type="ECO:0000313" key="4">
    <source>
        <dbReference type="Proteomes" id="UP000240410"/>
    </source>
</evidence>
<feature type="non-terminal residue" evidence="3">
    <location>
        <position position="1"/>
    </location>
</feature>
<evidence type="ECO:0000259" key="2">
    <source>
        <dbReference type="PROSITE" id="PS51723"/>
    </source>
</evidence>
<dbReference type="PROSITE" id="PS51723">
    <property type="entry name" value="PEPTIDASE_M60"/>
    <property type="match status" value="1"/>
</dbReference>
<evidence type="ECO:0000313" key="3">
    <source>
        <dbReference type="EMBL" id="PSV86766.1"/>
    </source>
</evidence>
<dbReference type="RefSeq" id="WP_107277487.1">
    <property type="nucleotide sequence ID" value="NZ_PYOJ01000048.1"/>
</dbReference>
<accession>A0A2T3M4F7</accession>
<comment type="caution">
    <text evidence="3">The sequence shown here is derived from an EMBL/GenBank/DDBJ whole genome shotgun (WGS) entry which is preliminary data.</text>
</comment>
<protein>
    <recommendedName>
        <fullName evidence="2">Peptidase M60 domain-containing protein</fullName>
    </recommendedName>
</protein>
<dbReference type="InterPro" id="IPR031161">
    <property type="entry name" value="Peptidase_M60_dom"/>
</dbReference>
<feature type="compositionally biased region" description="Acidic residues" evidence="1">
    <location>
        <begin position="5705"/>
        <end position="5720"/>
    </location>
</feature>
<dbReference type="OrthoDB" id="9122461at2"/>
<organism evidence="3 4">
    <name type="scientific">Photobacterium leiognathi</name>
    <dbReference type="NCBI Taxonomy" id="553611"/>
    <lineage>
        <taxon>Bacteria</taxon>
        <taxon>Pseudomonadati</taxon>
        <taxon>Pseudomonadota</taxon>
        <taxon>Gammaproteobacteria</taxon>
        <taxon>Vibrionales</taxon>
        <taxon>Vibrionaceae</taxon>
        <taxon>Photobacterium</taxon>
    </lineage>
</organism>
<evidence type="ECO:0000256" key="1">
    <source>
        <dbReference type="SAM" id="MobiDB-lite"/>
    </source>
</evidence>
<dbReference type="SUPFAM" id="SSF103647">
    <property type="entry name" value="TSP type-3 repeat"/>
    <property type="match status" value="1"/>
</dbReference>
<dbReference type="Proteomes" id="UP000240410">
    <property type="component" value="Unassembled WGS sequence"/>
</dbReference>
<dbReference type="NCBIfam" id="NF038322">
    <property type="entry name" value="ImpA_fam_HExGH"/>
    <property type="match status" value="1"/>
</dbReference>
<feature type="region of interest" description="Disordered" evidence="1">
    <location>
        <begin position="6560"/>
        <end position="6585"/>
    </location>
</feature>
<name>A0A2T3M4F7_PHOLE</name>